<dbReference type="EMBL" id="AM236080">
    <property type="protein sequence ID" value="CAK05990.1"/>
    <property type="molecule type" value="Genomic_DNA"/>
</dbReference>
<name>Q1MM13_RHIJ3</name>
<organism evidence="2 3">
    <name type="scientific">Rhizobium johnstonii (strain DSM 114642 / LMG 32736 / 3841)</name>
    <name type="common">Rhizobium leguminosarum bv. viciae</name>
    <dbReference type="NCBI Taxonomy" id="216596"/>
    <lineage>
        <taxon>Bacteria</taxon>
        <taxon>Pseudomonadati</taxon>
        <taxon>Pseudomonadota</taxon>
        <taxon>Alphaproteobacteria</taxon>
        <taxon>Hyphomicrobiales</taxon>
        <taxon>Rhizobiaceae</taxon>
        <taxon>Rhizobium/Agrobacterium group</taxon>
        <taxon>Rhizobium</taxon>
        <taxon>Rhizobium johnstonii</taxon>
    </lineage>
</organism>
<sequence length="198" mass="21502">MTGCDVKSGTLSMGSKEESVKWSLGKPGRILLTMLLLPAVLSIFVQISGLNFLPSNEWISKAALPALAVGVVSAALPFWLTLKSRREIDGVRKGFGLLIAPIAGYFFGKHLVIIAVPMLFAFIAGHLVELSFTVVDAHERGSKKCRSPVQVEGVPMLFDEICWVPENVRRELGPGQRIAVSGRGTSRGVFVESLRRVD</sequence>
<feature type="transmembrane region" description="Helical" evidence="1">
    <location>
        <begin position="94"/>
        <end position="112"/>
    </location>
</feature>
<protein>
    <submittedName>
        <fullName evidence="2">Transmembrane protein</fullName>
    </submittedName>
</protein>
<keyword evidence="1" id="KW-1133">Transmembrane helix</keyword>
<keyword evidence="1 2" id="KW-0812">Transmembrane</keyword>
<dbReference type="HOGENOM" id="CLU_123348_0_0_5"/>
<evidence type="ECO:0000256" key="1">
    <source>
        <dbReference type="SAM" id="Phobius"/>
    </source>
</evidence>
<dbReference type="EnsemblBacteria" id="CAK05990">
    <property type="protein sequence ID" value="CAK05990"/>
    <property type="gene ID" value="RL0497"/>
</dbReference>
<proteinExistence type="predicted"/>
<dbReference type="Proteomes" id="UP000006575">
    <property type="component" value="Chromosome"/>
</dbReference>
<dbReference type="eggNOG" id="ENOG502ZQCY">
    <property type="taxonomic scope" value="Bacteria"/>
</dbReference>
<gene>
    <name evidence="2" type="ordered locus">RL0497</name>
</gene>
<keyword evidence="1" id="KW-0472">Membrane</keyword>
<dbReference type="KEGG" id="rle:RL0497"/>
<evidence type="ECO:0000313" key="3">
    <source>
        <dbReference type="Proteomes" id="UP000006575"/>
    </source>
</evidence>
<feature type="transmembrane region" description="Helical" evidence="1">
    <location>
        <begin position="30"/>
        <end position="50"/>
    </location>
</feature>
<dbReference type="AlphaFoldDB" id="Q1MM13"/>
<reference evidence="2 3" key="1">
    <citation type="journal article" date="2006" name="Genome Biol.">
        <title>The genome of Rhizobium leguminosarum has recognizable core and accessory components.</title>
        <authorList>
            <person name="Young J.W."/>
            <person name="Crossman L.C."/>
            <person name="Johnston A.W.B."/>
            <person name="Thomson N.R."/>
            <person name="Ghazoui Z.F."/>
            <person name="Hull K.H."/>
            <person name="Wexler M."/>
            <person name="Curson A.R.J."/>
            <person name="Todd J.D."/>
            <person name="Poole P.S."/>
            <person name="Mauchline T.H."/>
            <person name="East A.K."/>
            <person name="Quail M.A."/>
            <person name="Churcher C."/>
            <person name="Arrowsmith C."/>
            <person name="Cherevach A."/>
            <person name="Chillingworth T."/>
            <person name="Clarke K."/>
            <person name="Cronin A."/>
            <person name="Davis P."/>
            <person name="Fraser A."/>
            <person name="Hance Z."/>
            <person name="Hauser H."/>
            <person name="Jagels K."/>
            <person name="Moule S."/>
            <person name="Mungall K."/>
            <person name="Norbertczak H."/>
            <person name="Rabbinowitsch E."/>
            <person name="Sanders M."/>
            <person name="Simmonds M."/>
            <person name="Whitehead S."/>
            <person name="Parkhill J."/>
        </authorList>
    </citation>
    <scope>NUCLEOTIDE SEQUENCE [LARGE SCALE GENOMIC DNA]</scope>
    <source>
        <strain evidence="3">DSM 114642 / LMG 32736 / 3841</strain>
    </source>
</reference>
<keyword evidence="3" id="KW-1185">Reference proteome</keyword>
<accession>Q1MM13</accession>
<feature type="transmembrane region" description="Helical" evidence="1">
    <location>
        <begin position="62"/>
        <end position="82"/>
    </location>
</feature>
<evidence type="ECO:0000313" key="2">
    <source>
        <dbReference type="EMBL" id="CAK05990.1"/>
    </source>
</evidence>